<accession>A0A5J4UTA9</accession>
<proteinExistence type="inferred from homology"/>
<dbReference type="PANTHER" id="PTHR21381">
    <property type="entry name" value="ZGC:162297"/>
    <property type="match status" value="1"/>
</dbReference>
<dbReference type="AlphaFoldDB" id="A0A5J4UTA9"/>
<dbReference type="InterPro" id="IPR011060">
    <property type="entry name" value="RibuloseP-bd_barrel"/>
</dbReference>
<dbReference type="Proteomes" id="UP000324800">
    <property type="component" value="Unassembled WGS sequence"/>
</dbReference>
<evidence type="ECO:0000256" key="1">
    <source>
        <dbReference type="ARBA" id="ARBA00006007"/>
    </source>
</evidence>
<gene>
    <name evidence="2" type="ORF">EZS28_030815</name>
</gene>
<evidence type="ECO:0000313" key="2">
    <source>
        <dbReference type="EMBL" id="KAA6373658.1"/>
    </source>
</evidence>
<sequence length="281" mass="30366">MSSLLAPPLWPREKKMLIGMIHVQALPGTPANSLNMKDIVARAQKEALILEQVGFDMVCIENMFDTPYLRRDVGPEIVAGMTAVCIGVSQAVKIPFGIQILAGANKAALAVGVATGAVFIRCEGMVFSTVADEGIMDSDAGELLRYRRAIGGQNICIFADIKKKHSSHSLTSDLSIEEVAKAAHFFRLDGVIVTGTSTGEPARPEEAVSVQKAVGSGGLKILIGSRITPENLKLYWESSDAFIIGTYIKEGGHWENPVDRSRSAQIVEESKRLIQSKNNMK</sequence>
<protein>
    <submittedName>
        <fullName evidence="2">Putative BtpA family membrane complex biogenesis protein</fullName>
    </submittedName>
</protein>
<dbReference type="PANTHER" id="PTHR21381:SF3">
    <property type="entry name" value="SGC REGION PROTEIN SGCQ-RELATED"/>
    <property type="match status" value="1"/>
</dbReference>
<name>A0A5J4UTA9_9EUKA</name>
<evidence type="ECO:0000313" key="3">
    <source>
        <dbReference type="Proteomes" id="UP000324800"/>
    </source>
</evidence>
<dbReference type="PIRSF" id="PIRSF005956">
    <property type="entry name" value="BtpA"/>
    <property type="match status" value="1"/>
</dbReference>
<dbReference type="EMBL" id="SNRW01012559">
    <property type="protein sequence ID" value="KAA6373658.1"/>
    <property type="molecule type" value="Genomic_DNA"/>
</dbReference>
<dbReference type="OrthoDB" id="10045006at2759"/>
<dbReference type="NCBIfam" id="TIGR00259">
    <property type="entry name" value="thylakoid_BtpA"/>
    <property type="match status" value="1"/>
</dbReference>
<dbReference type="Pfam" id="PF03437">
    <property type="entry name" value="BtpA"/>
    <property type="match status" value="1"/>
</dbReference>
<comment type="caution">
    <text evidence="2">The sequence shown here is derived from an EMBL/GenBank/DDBJ whole genome shotgun (WGS) entry which is preliminary data.</text>
</comment>
<dbReference type="InterPro" id="IPR005137">
    <property type="entry name" value="BtpA"/>
</dbReference>
<dbReference type="SUPFAM" id="SSF51366">
    <property type="entry name" value="Ribulose-phoshate binding barrel"/>
    <property type="match status" value="1"/>
</dbReference>
<reference evidence="2 3" key="1">
    <citation type="submission" date="2019-03" db="EMBL/GenBank/DDBJ databases">
        <title>Single cell metagenomics reveals metabolic interactions within the superorganism composed of flagellate Streblomastix strix and complex community of Bacteroidetes bacteria on its surface.</title>
        <authorList>
            <person name="Treitli S.C."/>
            <person name="Kolisko M."/>
            <person name="Husnik F."/>
            <person name="Keeling P."/>
            <person name="Hampl V."/>
        </authorList>
    </citation>
    <scope>NUCLEOTIDE SEQUENCE [LARGE SCALE GENOMIC DNA]</scope>
    <source>
        <strain evidence="2">ST1C</strain>
    </source>
</reference>
<comment type="similarity">
    <text evidence="1">Belongs to the BtpA family.</text>
</comment>
<organism evidence="2 3">
    <name type="scientific">Streblomastix strix</name>
    <dbReference type="NCBI Taxonomy" id="222440"/>
    <lineage>
        <taxon>Eukaryota</taxon>
        <taxon>Metamonada</taxon>
        <taxon>Preaxostyla</taxon>
        <taxon>Oxymonadida</taxon>
        <taxon>Streblomastigidae</taxon>
        <taxon>Streblomastix</taxon>
    </lineage>
</organism>